<sequence length="225" mass="25774">MSNSDQILIVSDFHLADGSKLDDFSLKSNSLERENRLIAFMEKYSPQNIYINGDIYELWQVKMAEIINAHPTIIKFMDYDSRVIKICGNHDYTLGGAFKVSLTTNNGKKICITHGFKNEKHLKNKIGRFFCWIIGKIELIFPNIDNFFAHKYYLNKGTRQKVMDYGKNLLDKGYDIVVCAHSHYLTKEEFGSKIYTNSGTCQEGKLEGVLIDLNSCEVSLVSETE</sequence>
<dbReference type="Pfam" id="PF12850">
    <property type="entry name" value="Metallophos_2"/>
    <property type="match status" value="1"/>
</dbReference>
<keyword evidence="3" id="KW-1185">Reference proteome</keyword>
<accession>A0ABY6HUD5</accession>
<dbReference type="Gene3D" id="3.60.21.10">
    <property type="match status" value="1"/>
</dbReference>
<evidence type="ECO:0000259" key="1">
    <source>
        <dbReference type="Pfam" id="PF12850"/>
    </source>
</evidence>
<protein>
    <recommendedName>
        <fullName evidence="1">Calcineurin-like phosphoesterase domain-containing protein</fullName>
    </recommendedName>
</protein>
<dbReference type="PANTHER" id="PTHR34990">
    <property type="entry name" value="UDP-2,3-DIACYLGLUCOSAMINE HYDROLASE-RELATED"/>
    <property type="match status" value="1"/>
</dbReference>
<gene>
    <name evidence="2" type="ORF">NEF87_002349</name>
</gene>
<dbReference type="InterPro" id="IPR043461">
    <property type="entry name" value="LpxH-like"/>
</dbReference>
<organism evidence="2 3">
    <name type="scientific">Candidatus Lokiarchaeum ossiferum</name>
    <dbReference type="NCBI Taxonomy" id="2951803"/>
    <lineage>
        <taxon>Archaea</taxon>
        <taxon>Promethearchaeati</taxon>
        <taxon>Promethearchaeota</taxon>
        <taxon>Promethearchaeia</taxon>
        <taxon>Promethearchaeales</taxon>
        <taxon>Promethearchaeaceae</taxon>
        <taxon>Candidatus Lokiarchaeum</taxon>
    </lineage>
</organism>
<dbReference type="InterPro" id="IPR029052">
    <property type="entry name" value="Metallo-depent_PP-like"/>
</dbReference>
<proteinExistence type="predicted"/>
<evidence type="ECO:0000313" key="3">
    <source>
        <dbReference type="Proteomes" id="UP001208689"/>
    </source>
</evidence>
<name>A0ABY6HUD5_9ARCH</name>
<evidence type="ECO:0000313" key="2">
    <source>
        <dbReference type="EMBL" id="UYP46064.1"/>
    </source>
</evidence>
<dbReference type="Proteomes" id="UP001208689">
    <property type="component" value="Chromosome"/>
</dbReference>
<feature type="domain" description="Calcineurin-like phosphoesterase" evidence="1">
    <location>
        <begin position="6"/>
        <end position="203"/>
    </location>
</feature>
<dbReference type="PANTHER" id="PTHR34990:SF2">
    <property type="entry name" value="BLL8164 PROTEIN"/>
    <property type="match status" value="1"/>
</dbReference>
<dbReference type="SUPFAM" id="SSF56300">
    <property type="entry name" value="Metallo-dependent phosphatases"/>
    <property type="match status" value="1"/>
</dbReference>
<dbReference type="EMBL" id="CP104013">
    <property type="protein sequence ID" value="UYP46064.1"/>
    <property type="molecule type" value="Genomic_DNA"/>
</dbReference>
<dbReference type="InterPro" id="IPR024654">
    <property type="entry name" value="Calcineurin-like_PHP_lpxH"/>
</dbReference>
<reference evidence="2" key="1">
    <citation type="submission" date="2022-09" db="EMBL/GenBank/DDBJ databases">
        <title>Actin cytoskeleton and complex cell architecture in an #Asgard archaeon.</title>
        <authorList>
            <person name="Ponce Toledo R.I."/>
            <person name="Schleper C."/>
            <person name="Rodrigues Oliveira T."/>
            <person name="Wollweber F."/>
            <person name="Xu J."/>
            <person name="Rittmann S."/>
            <person name="Klingl A."/>
            <person name="Pilhofer M."/>
        </authorList>
    </citation>
    <scope>NUCLEOTIDE SEQUENCE</scope>
    <source>
        <strain evidence="2">B-35</strain>
    </source>
</reference>